<dbReference type="GO" id="GO:0016020">
    <property type="term" value="C:membrane"/>
    <property type="evidence" value="ECO:0007669"/>
    <property type="project" value="InterPro"/>
</dbReference>
<dbReference type="GO" id="GO:0016887">
    <property type="term" value="F:ATP hydrolysis activity"/>
    <property type="evidence" value="ECO:0007669"/>
    <property type="project" value="InterPro"/>
</dbReference>
<dbReference type="AlphaFoldDB" id="A0A934HSL1"/>
<dbReference type="InterPro" id="IPR017871">
    <property type="entry name" value="ABC_transporter-like_CS"/>
</dbReference>
<dbReference type="CDD" id="cd03220">
    <property type="entry name" value="ABC_KpsT_Wzt"/>
    <property type="match status" value="1"/>
</dbReference>
<dbReference type="Gene3D" id="3.40.50.300">
    <property type="entry name" value="P-loop containing nucleotide triphosphate hydrolases"/>
    <property type="match status" value="1"/>
</dbReference>
<sequence>MIHFEHVSKSFRIRGARQWVIDDLTLTLPRGRSLALLGRNGAGKTTLLQMIAGTLRPDRGRIWSAGSISWPVGFGGSFHRDLTGAQNVRFVARIYGVDTDSLLDFVAEFTELGDYFHMPVRGYSAGMRARLTFGTSMGIRFDTYLVDEVTAVGDGVFKRKSQALFRARMQQSSAIMVSHSMRQLRQFCNAGLVLDQGQIRYFDDLEQAIALHQAMMA</sequence>
<dbReference type="EMBL" id="JAEIJD010000011">
    <property type="protein sequence ID" value="MBI6630652.1"/>
    <property type="molecule type" value="Genomic_DNA"/>
</dbReference>
<name>A0A934HSL1_9RHOB</name>
<dbReference type="InterPro" id="IPR003439">
    <property type="entry name" value="ABC_transporter-like_ATP-bd"/>
</dbReference>
<evidence type="ECO:0000256" key="2">
    <source>
        <dbReference type="ARBA" id="ARBA00022448"/>
    </source>
</evidence>
<keyword evidence="7" id="KW-1185">Reference proteome</keyword>
<dbReference type="Pfam" id="PF00005">
    <property type="entry name" value="ABC_tran"/>
    <property type="match status" value="1"/>
</dbReference>
<keyword evidence="2" id="KW-0813">Transport</keyword>
<organism evidence="6 7">
    <name type="scientific">Pontibaca salina</name>
    <dbReference type="NCBI Taxonomy" id="2795731"/>
    <lineage>
        <taxon>Bacteria</taxon>
        <taxon>Pseudomonadati</taxon>
        <taxon>Pseudomonadota</taxon>
        <taxon>Alphaproteobacteria</taxon>
        <taxon>Rhodobacterales</taxon>
        <taxon>Roseobacteraceae</taxon>
        <taxon>Pontibaca</taxon>
    </lineage>
</organism>
<dbReference type="InterPro" id="IPR003593">
    <property type="entry name" value="AAA+_ATPase"/>
</dbReference>
<dbReference type="SMART" id="SM00382">
    <property type="entry name" value="AAA"/>
    <property type="match status" value="1"/>
</dbReference>
<evidence type="ECO:0000313" key="7">
    <source>
        <dbReference type="Proteomes" id="UP000613255"/>
    </source>
</evidence>
<evidence type="ECO:0000256" key="3">
    <source>
        <dbReference type="ARBA" id="ARBA00022741"/>
    </source>
</evidence>
<accession>A0A934HSL1</accession>
<keyword evidence="3" id="KW-0547">Nucleotide-binding</keyword>
<dbReference type="GO" id="GO:0140359">
    <property type="term" value="F:ABC-type transporter activity"/>
    <property type="evidence" value="ECO:0007669"/>
    <property type="project" value="InterPro"/>
</dbReference>
<evidence type="ECO:0000259" key="5">
    <source>
        <dbReference type="SMART" id="SM00382"/>
    </source>
</evidence>
<dbReference type="InterPro" id="IPR015860">
    <property type="entry name" value="ABC_transpr_TagH-like"/>
</dbReference>
<dbReference type="SUPFAM" id="SSF52540">
    <property type="entry name" value="P-loop containing nucleoside triphosphate hydrolases"/>
    <property type="match status" value="1"/>
</dbReference>
<dbReference type="PANTHER" id="PTHR46743">
    <property type="entry name" value="TEICHOIC ACIDS EXPORT ATP-BINDING PROTEIN TAGH"/>
    <property type="match status" value="1"/>
</dbReference>
<feature type="domain" description="AAA+ ATPase" evidence="5">
    <location>
        <begin position="30"/>
        <end position="200"/>
    </location>
</feature>
<keyword evidence="4 6" id="KW-0067">ATP-binding</keyword>
<protein>
    <submittedName>
        <fullName evidence="6">ABC transporter ATP-binding protein</fullName>
    </submittedName>
</protein>
<proteinExistence type="inferred from homology"/>
<dbReference type="InterPro" id="IPR027417">
    <property type="entry name" value="P-loop_NTPase"/>
</dbReference>
<comment type="similarity">
    <text evidence="1">Belongs to the ABC transporter superfamily.</text>
</comment>
<comment type="caution">
    <text evidence="6">The sequence shown here is derived from an EMBL/GenBank/DDBJ whole genome shotgun (WGS) entry which is preliminary data.</text>
</comment>
<dbReference type="Proteomes" id="UP000613255">
    <property type="component" value="Unassembled WGS sequence"/>
</dbReference>
<evidence type="ECO:0000256" key="1">
    <source>
        <dbReference type="ARBA" id="ARBA00005417"/>
    </source>
</evidence>
<dbReference type="RefSeq" id="WP_198686670.1">
    <property type="nucleotide sequence ID" value="NZ_JAEIJD010000011.1"/>
</dbReference>
<gene>
    <name evidence="6" type="ORF">JAO82_12265</name>
</gene>
<dbReference type="GO" id="GO:0005524">
    <property type="term" value="F:ATP binding"/>
    <property type="evidence" value="ECO:0007669"/>
    <property type="project" value="UniProtKB-KW"/>
</dbReference>
<dbReference type="InterPro" id="IPR050683">
    <property type="entry name" value="Bact_Polysacc_Export_ATP-bd"/>
</dbReference>
<evidence type="ECO:0000313" key="6">
    <source>
        <dbReference type="EMBL" id="MBI6630652.1"/>
    </source>
</evidence>
<dbReference type="PANTHER" id="PTHR46743:SF2">
    <property type="entry name" value="TEICHOIC ACIDS EXPORT ATP-BINDING PROTEIN TAGH"/>
    <property type="match status" value="1"/>
</dbReference>
<dbReference type="PROSITE" id="PS00211">
    <property type="entry name" value="ABC_TRANSPORTER_1"/>
    <property type="match status" value="1"/>
</dbReference>
<evidence type="ECO:0000256" key="4">
    <source>
        <dbReference type="ARBA" id="ARBA00022840"/>
    </source>
</evidence>
<reference evidence="6" key="1">
    <citation type="submission" date="2020-12" db="EMBL/GenBank/DDBJ databases">
        <title>Pontibaca salina gen. nov., sp. nov., isolated from marine sediment.</title>
        <authorList>
            <person name="Bo J."/>
            <person name="Wang S."/>
            <person name="Song X."/>
            <person name="Du Z."/>
        </authorList>
    </citation>
    <scope>NUCLEOTIDE SEQUENCE</scope>
    <source>
        <strain evidence="6">S1109L</strain>
    </source>
</reference>